<dbReference type="Gene3D" id="2.20.25.110">
    <property type="entry name" value="S-adenosyl-L-methionine-dependent methyltransferases"/>
    <property type="match status" value="1"/>
</dbReference>
<name>A0A3E1K923_9GAMM</name>
<comment type="caution">
    <text evidence="3">The sequence shown here is derived from an EMBL/GenBank/DDBJ whole genome shotgun (WGS) entry which is preliminary data.</text>
</comment>
<evidence type="ECO:0000313" key="4">
    <source>
        <dbReference type="Proteomes" id="UP000260351"/>
    </source>
</evidence>
<dbReference type="EMBL" id="QUZK01000034">
    <property type="protein sequence ID" value="RFF30558.1"/>
    <property type="molecule type" value="Genomic_DNA"/>
</dbReference>
<keyword evidence="3" id="KW-0489">Methyltransferase</keyword>
<dbReference type="Gene3D" id="3.40.50.150">
    <property type="entry name" value="Vaccinia Virus protein VP39"/>
    <property type="match status" value="1"/>
</dbReference>
<dbReference type="GO" id="GO:0032259">
    <property type="term" value="P:methylation"/>
    <property type="evidence" value="ECO:0007669"/>
    <property type="project" value="UniProtKB-KW"/>
</dbReference>
<reference evidence="3 4" key="1">
    <citation type="submission" date="2018-08" db="EMBL/GenBank/DDBJ databases">
        <title>Wenzhouxiangella salilacus sp. nov., a novel bacterium isolated from a saline lake in Xinjiang Province, China.</title>
        <authorList>
            <person name="Han S."/>
        </authorList>
    </citation>
    <scope>NUCLEOTIDE SEQUENCE [LARGE SCALE GENOMIC DNA]</scope>
    <source>
        <strain evidence="3 4">XDB06</strain>
    </source>
</reference>
<dbReference type="GO" id="GO:0008168">
    <property type="term" value="F:methyltransferase activity"/>
    <property type="evidence" value="ECO:0007669"/>
    <property type="project" value="UniProtKB-KW"/>
</dbReference>
<dbReference type="Proteomes" id="UP000260351">
    <property type="component" value="Unassembled WGS sequence"/>
</dbReference>
<dbReference type="PANTHER" id="PTHR43861">
    <property type="entry name" value="TRANS-ACONITATE 2-METHYLTRANSFERASE-RELATED"/>
    <property type="match status" value="1"/>
</dbReference>
<evidence type="ECO:0000256" key="1">
    <source>
        <dbReference type="ARBA" id="ARBA00022679"/>
    </source>
</evidence>
<dbReference type="Pfam" id="PF13649">
    <property type="entry name" value="Methyltransf_25"/>
    <property type="match status" value="1"/>
</dbReference>
<dbReference type="OrthoDB" id="5800887at2"/>
<accession>A0A3E1K923</accession>
<keyword evidence="4" id="KW-1185">Reference proteome</keyword>
<evidence type="ECO:0000313" key="3">
    <source>
        <dbReference type="EMBL" id="RFF30558.1"/>
    </source>
</evidence>
<dbReference type="CDD" id="cd02440">
    <property type="entry name" value="AdoMet_MTases"/>
    <property type="match status" value="1"/>
</dbReference>
<dbReference type="SUPFAM" id="SSF53335">
    <property type="entry name" value="S-adenosyl-L-methionine-dependent methyltransferases"/>
    <property type="match status" value="1"/>
</dbReference>
<evidence type="ECO:0000259" key="2">
    <source>
        <dbReference type="Pfam" id="PF13649"/>
    </source>
</evidence>
<gene>
    <name evidence="3" type="ORF">DZC52_07455</name>
</gene>
<keyword evidence="1 3" id="KW-0808">Transferase</keyword>
<dbReference type="InterPro" id="IPR041698">
    <property type="entry name" value="Methyltransf_25"/>
</dbReference>
<protein>
    <submittedName>
        <fullName evidence="3">Class I SAM-dependent methyltransferase</fullName>
    </submittedName>
</protein>
<dbReference type="InterPro" id="IPR029063">
    <property type="entry name" value="SAM-dependent_MTases_sf"/>
</dbReference>
<sequence length="262" mass="29538">MTDRSRPLTDHSDHSDHSDDWYLDDEFWRNFGSLMFNADTFARGSQEVQLLLDLLGEHPGTVLDLGCGPGRHALPLADAGLKVTAVDTSPSLLAQLEAALDGRDIEIVEADMREFTREQAFDLVIVMWTSFGYFPDEADHRRVLDRIHDSLKPGGRLVLDLVGLEYLCRHLQPVHLTEYDDGRILVERPDLTADMTRLENEWMLIDGDRVHYHSFSHRVWSAGEIRSLLAQAGLAVESIHGDYAGSDYDLEAERLVVIAQAT</sequence>
<feature type="domain" description="Methyltransferase" evidence="2">
    <location>
        <begin position="62"/>
        <end position="155"/>
    </location>
</feature>
<proteinExistence type="predicted"/>
<dbReference type="AlphaFoldDB" id="A0A3E1K923"/>
<organism evidence="3 4">
    <name type="scientific">Wenzhouxiangella sediminis</name>
    <dbReference type="NCBI Taxonomy" id="1792836"/>
    <lineage>
        <taxon>Bacteria</taxon>
        <taxon>Pseudomonadati</taxon>
        <taxon>Pseudomonadota</taxon>
        <taxon>Gammaproteobacteria</taxon>
        <taxon>Chromatiales</taxon>
        <taxon>Wenzhouxiangellaceae</taxon>
        <taxon>Wenzhouxiangella</taxon>
    </lineage>
</organism>